<accession>A0A8H3TPY9</accession>
<proteinExistence type="predicted"/>
<dbReference type="PANTHER" id="PTHR43968">
    <property type="match status" value="1"/>
</dbReference>
<dbReference type="Gene3D" id="3.40.30.10">
    <property type="entry name" value="Glutaredoxin"/>
    <property type="match status" value="1"/>
</dbReference>
<dbReference type="PROSITE" id="PS51354">
    <property type="entry name" value="GLUTAREDOXIN_2"/>
    <property type="match status" value="1"/>
</dbReference>
<dbReference type="Gene3D" id="1.20.1050.10">
    <property type="match status" value="1"/>
</dbReference>
<dbReference type="InterPro" id="IPR050983">
    <property type="entry name" value="GST_Omega/HSP26"/>
</dbReference>
<dbReference type="InterPro" id="IPR004045">
    <property type="entry name" value="Glutathione_S-Trfase_N"/>
</dbReference>
<dbReference type="SUPFAM" id="SSF52833">
    <property type="entry name" value="Thioredoxin-like"/>
    <property type="match status" value="1"/>
</dbReference>
<dbReference type="InterPro" id="IPR036249">
    <property type="entry name" value="Thioredoxin-like_sf"/>
</dbReference>
<dbReference type="Pfam" id="PF13417">
    <property type="entry name" value="GST_N_3"/>
    <property type="match status" value="1"/>
</dbReference>
<evidence type="ECO:0000313" key="3">
    <source>
        <dbReference type="Proteomes" id="UP000620104"/>
    </source>
</evidence>
<dbReference type="EMBL" id="BLZA01000009">
    <property type="protein sequence ID" value="GHJ84801.1"/>
    <property type="molecule type" value="Genomic_DNA"/>
</dbReference>
<dbReference type="Proteomes" id="UP000620104">
    <property type="component" value="Unassembled WGS sequence"/>
</dbReference>
<dbReference type="SUPFAM" id="SSF47616">
    <property type="entry name" value="GST C-terminal domain-like"/>
    <property type="match status" value="1"/>
</dbReference>
<dbReference type="AlphaFoldDB" id="A0A8H3TPY9"/>
<sequence length="244" mass="27428">MSKHHILYSADACPYAHRARIAIKASGADYEIVEIDLRNKPEWYAPNVNPASKVPALWYDAPKDADPSKPPKGAVIIPESGVIVDFLASIYPDIQFEDPVKRAKAALMALAFESNINKAWFQYSVLSDGGSSKELDDFLNGVRNFQPAIPEGYLESPEYGVADILIAPFLTRIFKFSKHEAYPWTNENSGKAVLEALAGPEFEKFRAYHDKLARWTVVSETINWDNMIANNRKQMGEFKAKMNK</sequence>
<dbReference type="GO" id="GO:0005737">
    <property type="term" value="C:cytoplasm"/>
    <property type="evidence" value="ECO:0007669"/>
    <property type="project" value="TreeGrafter"/>
</dbReference>
<dbReference type="OrthoDB" id="202840at2759"/>
<protein>
    <recommendedName>
        <fullName evidence="1">GST N-terminal domain-containing protein</fullName>
    </recommendedName>
</protein>
<dbReference type="InterPro" id="IPR040079">
    <property type="entry name" value="Glutathione_S-Trfase"/>
</dbReference>
<gene>
    <name evidence="2" type="ORF">NliqN6_1203</name>
</gene>
<dbReference type="SFLD" id="SFLDG00358">
    <property type="entry name" value="Main_(cytGST)"/>
    <property type="match status" value="1"/>
</dbReference>
<dbReference type="PROSITE" id="PS50404">
    <property type="entry name" value="GST_NTER"/>
    <property type="match status" value="1"/>
</dbReference>
<feature type="domain" description="GST N-terminal" evidence="1">
    <location>
        <begin position="3"/>
        <end position="95"/>
    </location>
</feature>
<evidence type="ECO:0000259" key="1">
    <source>
        <dbReference type="PROSITE" id="PS50404"/>
    </source>
</evidence>
<dbReference type="PANTHER" id="PTHR43968:SF6">
    <property type="entry name" value="GLUTATHIONE S-TRANSFERASE OMEGA"/>
    <property type="match status" value="1"/>
</dbReference>
<dbReference type="SFLD" id="SFLDS00019">
    <property type="entry name" value="Glutathione_Transferase_(cytos"/>
    <property type="match status" value="1"/>
</dbReference>
<name>A0A8H3TPY9_9TREE</name>
<organism evidence="2 3">
    <name type="scientific">Naganishia liquefaciens</name>
    <dbReference type="NCBI Taxonomy" id="104408"/>
    <lineage>
        <taxon>Eukaryota</taxon>
        <taxon>Fungi</taxon>
        <taxon>Dikarya</taxon>
        <taxon>Basidiomycota</taxon>
        <taxon>Agaricomycotina</taxon>
        <taxon>Tremellomycetes</taxon>
        <taxon>Filobasidiales</taxon>
        <taxon>Filobasidiaceae</taxon>
        <taxon>Naganishia</taxon>
    </lineage>
</organism>
<comment type="caution">
    <text evidence="2">The sequence shown here is derived from an EMBL/GenBank/DDBJ whole genome shotgun (WGS) entry which is preliminary data.</text>
</comment>
<dbReference type="InterPro" id="IPR036282">
    <property type="entry name" value="Glutathione-S-Trfase_C_sf"/>
</dbReference>
<reference evidence="2" key="1">
    <citation type="submission" date="2020-07" db="EMBL/GenBank/DDBJ databases">
        <title>Draft Genome Sequence of a Deep-Sea Yeast, Naganishia (Cryptococcus) liquefaciens strain N6.</title>
        <authorList>
            <person name="Han Y.W."/>
            <person name="Kajitani R."/>
            <person name="Morimoto H."/>
            <person name="Parhat M."/>
            <person name="Tsubouchi H."/>
            <person name="Bakenova O."/>
            <person name="Ogata M."/>
            <person name="Argunhan B."/>
            <person name="Aoki R."/>
            <person name="Kajiwara S."/>
            <person name="Itoh T."/>
            <person name="Iwasaki H."/>
        </authorList>
    </citation>
    <scope>NUCLEOTIDE SEQUENCE</scope>
    <source>
        <strain evidence="2">N6</strain>
    </source>
</reference>
<evidence type="ECO:0000313" key="2">
    <source>
        <dbReference type="EMBL" id="GHJ84801.1"/>
    </source>
</evidence>
<keyword evidence="3" id="KW-1185">Reference proteome</keyword>